<proteinExistence type="predicted"/>
<evidence type="ECO:0000313" key="1">
    <source>
        <dbReference type="EMBL" id="PTB73132.1"/>
    </source>
</evidence>
<dbReference type="AlphaFoldDB" id="A0A2T4BV01"/>
<keyword evidence="2" id="KW-1185">Reference proteome</keyword>
<organism evidence="1 2">
    <name type="scientific">Trichoderma longibrachiatum ATCC 18648</name>
    <dbReference type="NCBI Taxonomy" id="983965"/>
    <lineage>
        <taxon>Eukaryota</taxon>
        <taxon>Fungi</taxon>
        <taxon>Dikarya</taxon>
        <taxon>Ascomycota</taxon>
        <taxon>Pezizomycotina</taxon>
        <taxon>Sordariomycetes</taxon>
        <taxon>Hypocreomycetidae</taxon>
        <taxon>Hypocreales</taxon>
        <taxon>Hypocreaceae</taxon>
        <taxon>Trichoderma</taxon>
    </lineage>
</organism>
<dbReference type="OrthoDB" id="5245608at2759"/>
<dbReference type="STRING" id="983965.A0A2T4BV01"/>
<dbReference type="EMBL" id="KZ679139">
    <property type="protein sequence ID" value="PTB73132.1"/>
    <property type="molecule type" value="Genomic_DNA"/>
</dbReference>
<accession>A0A2T4BV01</accession>
<dbReference type="Proteomes" id="UP000240760">
    <property type="component" value="Unassembled WGS sequence"/>
</dbReference>
<sequence>KSHSLEAVYPFDIKGDRFAYHANPNVCTIATAVNYTKKRQASICLPLFAHWFNTIDDAVLDLKTRKYKLTWIYDGFSNTATMGDIFLWSSHLPSKLQQRQVLEALRTGEKRHMATRLLLGRDSQKLLHTSENRWGIFQPSTIEAAMIAVYPTLVKIREQYGLTKEESTTS</sequence>
<reference evidence="1 2" key="1">
    <citation type="submission" date="2016-07" db="EMBL/GenBank/DDBJ databases">
        <title>Multiple horizontal gene transfer events from other fungi enriched the ability of initially mycotrophic Trichoderma (Ascomycota) to feed on dead plant biomass.</title>
        <authorList>
            <consortium name="DOE Joint Genome Institute"/>
            <person name="Aerts A."/>
            <person name="Atanasova L."/>
            <person name="Chenthamara K."/>
            <person name="Zhang J."/>
            <person name="Grujic M."/>
            <person name="Henrissat B."/>
            <person name="Kuo A."/>
            <person name="Salamov A."/>
            <person name="Lipzen A."/>
            <person name="Labutti K."/>
            <person name="Barry K."/>
            <person name="Miao Y."/>
            <person name="Rahimi M.J."/>
            <person name="Shen Q."/>
            <person name="Grigoriev I.V."/>
            <person name="Kubicek C.P."/>
            <person name="Druzhinina I.S."/>
        </authorList>
    </citation>
    <scope>NUCLEOTIDE SEQUENCE [LARGE SCALE GENOMIC DNA]</scope>
    <source>
        <strain evidence="1 2">ATCC 18648</strain>
    </source>
</reference>
<name>A0A2T4BV01_TRILO</name>
<evidence type="ECO:0000313" key="2">
    <source>
        <dbReference type="Proteomes" id="UP000240760"/>
    </source>
</evidence>
<gene>
    <name evidence="1" type="ORF">M440DRAFT_1447739</name>
</gene>
<feature type="non-terminal residue" evidence="1">
    <location>
        <position position="1"/>
    </location>
</feature>
<protein>
    <submittedName>
        <fullName evidence="1">Uncharacterized protein</fullName>
    </submittedName>
</protein>